<protein>
    <submittedName>
        <fullName evidence="3">5-methylthioadenosine/S-adenosylhomocysteine deaminase</fullName>
    </submittedName>
</protein>
<dbReference type="RefSeq" id="WP_204028858.1">
    <property type="nucleotide sequence ID" value="NZ_BOOW01000029.1"/>
</dbReference>
<dbReference type="PANTHER" id="PTHR43794:SF11">
    <property type="entry name" value="AMIDOHYDROLASE-RELATED DOMAIN-CONTAINING PROTEIN"/>
    <property type="match status" value="1"/>
</dbReference>
<evidence type="ECO:0000313" key="3">
    <source>
        <dbReference type="EMBL" id="GII94402.1"/>
    </source>
</evidence>
<keyword evidence="4" id="KW-1185">Reference proteome</keyword>
<dbReference type="InterPro" id="IPR006680">
    <property type="entry name" value="Amidohydro-rel"/>
</dbReference>
<dbReference type="Proteomes" id="UP000606172">
    <property type="component" value="Unassembled WGS sequence"/>
</dbReference>
<dbReference type="SUPFAM" id="SSF51338">
    <property type="entry name" value="Composite domain of metallo-dependent hydrolases"/>
    <property type="match status" value="1"/>
</dbReference>
<dbReference type="EMBL" id="BOOW01000029">
    <property type="protein sequence ID" value="GII94402.1"/>
    <property type="molecule type" value="Genomic_DNA"/>
</dbReference>
<dbReference type="PANTHER" id="PTHR43794">
    <property type="entry name" value="AMINOHYDROLASE SSNA-RELATED"/>
    <property type="match status" value="1"/>
</dbReference>
<keyword evidence="1" id="KW-0378">Hydrolase</keyword>
<dbReference type="Gene3D" id="3.20.20.140">
    <property type="entry name" value="Metal-dependent hydrolases"/>
    <property type="match status" value="1"/>
</dbReference>
<dbReference type="AlphaFoldDB" id="A0A919RIH3"/>
<organism evidence="3 4">
    <name type="scientific">Sinosporangium siamense</name>
    <dbReference type="NCBI Taxonomy" id="1367973"/>
    <lineage>
        <taxon>Bacteria</taxon>
        <taxon>Bacillati</taxon>
        <taxon>Actinomycetota</taxon>
        <taxon>Actinomycetes</taxon>
        <taxon>Streptosporangiales</taxon>
        <taxon>Streptosporangiaceae</taxon>
        <taxon>Sinosporangium</taxon>
    </lineage>
</organism>
<gene>
    <name evidence="3" type="primary">mtaD_2</name>
    <name evidence="3" type="ORF">Ssi02_46330</name>
</gene>
<feature type="domain" description="Amidohydrolase-related" evidence="2">
    <location>
        <begin position="59"/>
        <end position="408"/>
    </location>
</feature>
<dbReference type="InterPro" id="IPR011059">
    <property type="entry name" value="Metal-dep_hydrolase_composite"/>
</dbReference>
<dbReference type="Gene3D" id="2.30.40.10">
    <property type="entry name" value="Urease, subunit C, domain 1"/>
    <property type="match status" value="1"/>
</dbReference>
<evidence type="ECO:0000256" key="1">
    <source>
        <dbReference type="ARBA" id="ARBA00022801"/>
    </source>
</evidence>
<evidence type="ECO:0000259" key="2">
    <source>
        <dbReference type="Pfam" id="PF01979"/>
    </source>
</evidence>
<accession>A0A919RIH3</accession>
<dbReference type="GO" id="GO:0016810">
    <property type="term" value="F:hydrolase activity, acting on carbon-nitrogen (but not peptide) bonds"/>
    <property type="evidence" value="ECO:0007669"/>
    <property type="project" value="InterPro"/>
</dbReference>
<dbReference type="Pfam" id="PF01979">
    <property type="entry name" value="Amidohydro_1"/>
    <property type="match status" value="1"/>
</dbReference>
<dbReference type="InterPro" id="IPR050287">
    <property type="entry name" value="MTA/SAH_deaminase"/>
</dbReference>
<name>A0A919RIH3_9ACTN</name>
<evidence type="ECO:0000313" key="4">
    <source>
        <dbReference type="Proteomes" id="UP000606172"/>
    </source>
</evidence>
<comment type="caution">
    <text evidence="3">The sequence shown here is derived from an EMBL/GenBank/DDBJ whole genome shotgun (WGS) entry which is preliminary data.</text>
</comment>
<sequence length="443" mass="46390">MTTDLPSRPSGRRPRPERSVTGRVLTLGGTQAPVTTLRLSAEDGTVLAAEQVDTPTDRVIVPGLVNAHAHSGMAVLRGLGDGLVLEDWLAVVMAAENTLTEDDMRWSLSLAMCEMIRGGTTAFADMFHWTEPLIDTVIEAGMRVSAAPVVFGPDDKPYAAAGALGYPAQLDHTERLAARYAGEPLVQVMYGPHAVYTSGEVIFRDVAERAARSGLGIHVHLSETPREVAGSVARFGATPIAVAARTGLLGPATLIAHATKATADDIRLIAESGATVSHNPQSNLKLGSGIAPVRAFLDAGVPVAIGTDGPASNDSLDLLRDHRLAVSLQRGVAETADAWDTAGALTAITTTGATALGFTPTSLLPGDPADLVVLDTSSARAQPVHSPYAFVGWVATAADVRDVYVAGRPLLADGELCTLDEERILFETRRIATRLGLPEPSLS</sequence>
<dbReference type="InterPro" id="IPR032466">
    <property type="entry name" value="Metal_Hydrolase"/>
</dbReference>
<reference evidence="3" key="1">
    <citation type="submission" date="2021-01" db="EMBL/GenBank/DDBJ databases">
        <title>Whole genome shotgun sequence of Sinosporangium siamense NBRC 109515.</title>
        <authorList>
            <person name="Komaki H."/>
            <person name="Tamura T."/>
        </authorList>
    </citation>
    <scope>NUCLEOTIDE SEQUENCE</scope>
    <source>
        <strain evidence="3">NBRC 109515</strain>
    </source>
</reference>
<proteinExistence type="predicted"/>
<dbReference type="SUPFAM" id="SSF51556">
    <property type="entry name" value="Metallo-dependent hydrolases"/>
    <property type="match status" value="1"/>
</dbReference>